<dbReference type="RefSeq" id="WP_307555500.1">
    <property type="nucleotide sequence ID" value="NZ_JAUSQU010000001.1"/>
</dbReference>
<evidence type="ECO:0000313" key="4">
    <source>
        <dbReference type="EMBL" id="MDP9841847.1"/>
    </source>
</evidence>
<accession>A0ABT9Q536</accession>
<feature type="domain" description="Phospholipase D N-terminal" evidence="3">
    <location>
        <begin position="38"/>
        <end position="136"/>
    </location>
</feature>
<dbReference type="InterPro" id="IPR038607">
    <property type="entry name" value="PhoD-like_sf"/>
</dbReference>
<reference evidence="4 5" key="1">
    <citation type="submission" date="2023-07" db="EMBL/GenBank/DDBJ databases">
        <title>Sequencing the genomes of 1000 actinobacteria strains.</title>
        <authorList>
            <person name="Klenk H.-P."/>
        </authorList>
    </citation>
    <scope>NUCLEOTIDE SEQUENCE [LARGE SCALE GENOMIC DNA]</scope>
    <source>
        <strain evidence="4 5">DSM 46740</strain>
    </source>
</reference>
<comment type="caution">
    <text evidence="4">The sequence shown here is derived from an EMBL/GenBank/DDBJ whole genome shotgun (WGS) entry which is preliminary data.</text>
</comment>
<dbReference type="EC" id="3.1.3.1" evidence="4"/>
<dbReference type="SUPFAM" id="SSF56300">
    <property type="entry name" value="Metallo-dependent phosphatases"/>
    <property type="match status" value="1"/>
</dbReference>
<dbReference type="InterPro" id="IPR052900">
    <property type="entry name" value="Phospholipid_Metab_Enz"/>
</dbReference>
<proteinExistence type="predicted"/>
<feature type="signal peptide" evidence="1">
    <location>
        <begin position="1"/>
        <end position="28"/>
    </location>
</feature>
<feature type="domain" description="PhoD-like phosphatase metallophosphatase" evidence="2">
    <location>
        <begin position="146"/>
        <end position="481"/>
    </location>
</feature>
<sequence>MPSRRVFMSIAAAGAGGLLLTGAGVAPARTLARDPFTLGIASGDPSRDGVVLWTRLAVEPLGPDGRGGMPARDVDVEWELALDERFAKVVRKGTETARWKRAHSVHVEPEGLEPGTEYFYRFRAGGHVSRVGRTRTAPAAVSPMTFAIAACAHYEHGFYTAYKRLAEQEPDLVVHLGDYMYEYAPKGYTALGGSVRHHTPGKCATLADYRMRHAQYKSDADLQTAHAVAPWLVAFDDHEIENNWAGDVSASGAAGFAQRRAHAFQAYYENMPLRRASLPGGASMRIHRRVDWGPLARFHLLDTRQFRDDQACEDGLRSGCDDRLATGRTLLGEDQRRWLLDGLASSDAHWNLVGQQVLMAQRDSKVGPGTEVSMDSWDGYAAERTRLLTGFRDSGATNPVVLTGDAHMHHAADLKLDFDDPDSPRVAVELVTSSIASDGDGYRDKGRMAETIEENPHISYLDQRRGYIVCRVTPEELRADFRTLDYISRRGAPAKTGARFTVPSGQSELI</sequence>
<keyword evidence="1" id="KW-0732">Signal</keyword>
<dbReference type="GO" id="GO:0004035">
    <property type="term" value="F:alkaline phosphatase activity"/>
    <property type="evidence" value="ECO:0007669"/>
    <property type="project" value="UniProtKB-EC"/>
</dbReference>
<dbReference type="PANTHER" id="PTHR43606">
    <property type="entry name" value="PHOSPHATASE, PUTATIVE (AFU_ORTHOLOGUE AFUA_6G08710)-RELATED"/>
    <property type="match status" value="1"/>
</dbReference>
<name>A0ABT9Q536_9ACTN</name>
<dbReference type="EMBL" id="JAUSQU010000001">
    <property type="protein sequence ID" value="MDP9841847.1"/>
    <property type="molecule type" value="Genomic_DNA"/>
</dbReference>
<dbReference type="CDD" id="cd07389">
    <property type="entry name" value="MPP_PhoD"/>
    <property type="match status" value="1"/>
</dbReference>
<evidence type="ECO:0000259" key="3">
    <source>
        <dbReference type="Pfam" id="PF16655"/>
    </source>
</evidence>
<dbReference type="InterPro" id="IPR032093">
    <property type="entry name" value="PhoD_N"/>
</dbReference>
<dbReference type="Pfam" id="PF09423">
    <property type="entry name" value="PhoD"/>
    <property type="match status" value="1"/>
</dbReference>
<dbReference type="Proteomes" id="UP001225356">
    <property type="component" value="Unassembled WGS sequence"/>
</dbReference>
<gene>
    <name evidence="4" type="ORF">J2853_001058</name>
</gene>
<keyword evidence="4" id="KW-0378">Hydrolase</keyword>
<dbReference type="Gene3D" id="3.60.21.70">
    <property type="entry name" value="PhoD-like phosphatase"/>
    <property type="match status" value="1"/>
</dbReference>
<evidence type="ECO:0000256" key="1">
    <source>
        <dbReference type="SAM" id="SignalP"/>
    </source>
</evidence>
<dbReference type="InterPro" id="IPR029052">
    <property type="entry name" value="Metallo-depent_PP-like"/>
</dbReference>
<dbReference type="PANTHER" id="PTHR43606:SF2">
    <property type="entry name" value="ALKALINE PHOSPHATASE FAMILY PROTEIN (AFU_ORTHOLOGUE AFUA_5G03860)"/>
    <property type="match status" value="1"/>
</dbReference>
<evidence type="ECO:0000313" key="5">
    <source>
        <dbReference type="Proteomes" id="UP001225356"/>
    </source>
</evidence>
<protein>
    <submittedName>
        <fullName evidence="4">Alkaline phosphatase D</fullName>
        <ecNumber evidence="4">3.1.3.1</ecNumber>
    </submittedName>
</protein>
<evidence type="ECO:0000259" key="2">
    <source>
        <dbReference type="Pfam" id="PF09423"/>
    </source>
</evidence>
<dbReference type="InterPro" id="IPR006311">
    <property type="entry name" value="TAT_signal"/>
</dbReference>
<organism evidence="4 5">
    <name type="scientific">Streptosporangium lutulentum</name>
    <dbReference type="NCBI Taxonomy" id="1461250"/>
    <lineage>
        <taxon>Bacteria</taxon>
        <taxon>Bacillati</taxon>
        <taxon>Actinomycetota</taxon>
        <taxon>Actinomycetes</taxon>
        <taxon>Streptosporangiales</taxon>
        <taxon>Streptosporangiaceae</taxon>
        <taxon>Streptosporangium</taxon>
    </lineage>
</organism>
<keyword evidence="5" id="KW-1185">Reference proteome</keyword>
<dbReference type="Pfam" id="PF16655">
    <property type="entry name" value="PhoD_N"/>
    <property type="match status" value="1"/>
</dbReference>
<dbReference type="Gene3D" id="2.60.40.380">
    <property type="entry name" value="Purple acid phosphatase-like, N-terminal"/>
    <property type="match status" value="1"/>
</dbReference>
<feature type="chain" id="PRO_5045449286" evidence="1">
    <location>
        <begin position="29"/>
        <end position="510"/>
    </location>
</feature>
<dbReference type="InterPro" id="IPR018946">
    <property type="entry name" value="PhoD-like_MPP"/>
</dbReference>
<dbReference type="PROSITE" id="PS51318">
    <property type="entry name" value="TAT"/>
    <property type="match status" value="1"/>
</dbReference>